<dbReference type="Proteomes" id="UP000054549">
    <property type="component" value="Unassembled WGS sequence"/>
</dbReference>
<organism evidence="1 2">
    <name type="scientific">Amanita muscaria (strain Koide BX008)</name>
    <dbReference type="NCBI Taxonomy" id="946122"/>
    <lineage>
        <taxon>Eukaryota</taxon>
        <taxon>Fungi</taxon>
        <taxon>Dikarya</taxon>
        <taxon>Basidiomycota</taxon>
        <taxon>Agaricomycotina</taxon>
        <taxon>Agaricomycetes</taxon>
        <taxon>Agaricomycetidae</taxon>
        <taxon>Agaricales</taxon>
        <taxon>Pluteineae</taxon>
        <taxon>Amanitaceae</taxon>
        <taxon>Amanita</taxon>
    </lineage>
</organism>
<keyword evidence="2" id="KW-1185">Reference proteome</keyword>
<protein>
    <submittedName>
        <fullName evidence="1">Uncharacterized protein</fullName>
    </submittedName>
</protein>
<accession>A0A0C2WJ79</accession>
<reference evidence="1 2" key="1">
    <citation type="submission" date="2014-04" db="EMBL/GenBank/DDBJ databases">
        <title>Evolutionary Origins and Diversification of the Mycorrhizal Mutualists.</title>
        <authorList>
            <consortium name="DOE Joint Genome Institute"/>
            <consortium name="Mycorrhizal Genomics Consortium"/>
            <person name="Kohler A."/>
            <person name="Kuo A."/>
            <person name="Nagy L.G."/>
            <person name="Floudas D."/>
            <person name="Copeland A."/>
            <person name="Barry K.W."/>
            <person name="Cichocki N."/>
            <person name="Veneault-Fourrey C."/>
            <person name="LaButti K."/>
            <person name="Lindquist E.A."/>
            <person name="Lipzen A."/>
            <person name="Lundell T."/>
            <person name="Morin E."/>
            <person name="Murat C."/>
            <person name="Riley R."/>
            <person name="Ohm R."/>
            <person name="Sun H."/>
            <person name="Tunlid A."/>
            <person name="Henrissat B."/>
            <person name="Grigoriev I.V."/>
            <person name="Hibbett D.S."/>
            <person name="Martin F."/>
        </authorList>
    </citation>
    <scope>NUCLEOTIDE SEQUENCE [LARGE SCALE GENOMIC DNA]</scope>
    <source>
        <strain evidence="1 2">Koide BX008</strain>
    </source>
</reference>
<dbReference type="HOGENOM" id="CLU_2704307_0_0_1"/>
<evidence type="ECO:0000313" key="2">
    <source>
        <dbReference type="Proteomes" id="UP000054549"/>
    </source>
</evidence>
<proteinExistence type="predicted"/>
<gene>
    <name evidence="1" type="ORF">M378DRAFT_533528</name>
</gene>
<dbReference type="InParanoid" id="A0A0C2WJ79"/>
<dbReference type="EMBL" id="KN818439">
    <property type="protein sequence ID" value="KIL56198.1"/>
    <property type="molecule type" value="Genomic_DNA"/>
</dbReference>
<sequence length="73" mass="8257">MVLPGPSFPKLSDILKFSAIEAGSSLDQTLYGRALLYSKYNIHVARARVLRAQYGKNETRCFILGYIVHKRGR</sequence>
<evidence type="ECO:0000313" key="1">
    <source>
        <dbReference type="EMBL" id="KIL56198.1"/>
    </source>
</evidence>
<dbReference type="AlphaFoldDB" id="A0A0C2WJ79"/>
<name>A0A0C2WJ79_AMAMK</name>